<feature type="compositionally biased region" description="Pro residues" evidence="1">
    <location>
        <begin position="188"/>
        <end position="200"/>
    </location>
</feature>
<dbReference type="PROSITE" id="PS00463">
    <property type="entry name" value="ZN2_CY6_FUNGAL_1"/>
    <property type="match status" value="1"/>
</dbReference>
<accession>A0AAW0CHF1</accession>
<evidence type="ECO:0000313" key="3">
    <source>
        <dbReference type="EMBL" id="KAK7038435.1"/>
    </source>
</evidence>
<dbReference type="PROSITE" id="PS50048">
    <property type="entry name" value="ZN2_CY6_FUNGAL_2"/>
    <property type="match status" value="1"/>
</dbReference>
<dbReference type="Proteomes" id="UP001362999">
    <property type="component" value="Unassembled WGS sequence"/>
</dbReference>
<evidence type="ECO:0000313" key="4">
    <source>
        <dbReference type="Proteomes" id="UP001362999"/>
    </source>
</evidence>
<feature type="compositionally biased region" description="Polar residues" evidence="1">
    <location>
        <begin position="93"/>
        <end position="110"/>
    </location>
</feature>
<dbReference type="GO" id="GO:0000981">
    <property type="term" value="F:DNA-binding transcription factor activity, RNA polymerase II-specific"/>
    <property type="evidence" value="ECO:0007669"/>
    <property type="project" value="InterPro"/>
</dbReference>
<dbReference type="EMBL" id="JAWWNJ010000017">
    <property type="protein sequence ID" value="KAK7038435.1"/>
    <property type="molecule type" value="Genomic_DNA"/>
</dbReference>
<feature type="region of interest" description="Disordered" evidence="1">
    <location>
        <begin position="1"/>
        <end position="26"/>
    </location>
</feature>
<feature type="compositionally biased region" description="Low complexity" evidence="1">
    <location>
        <begin position="127"/>
        <end position="167"/>
    </location>
</feature>
<dbReference type="GO" id="GO:0008270">
    <property type="term" value="F:zinc ion binding"/>
    <property type="evidence" value="ECO:0007669"/>
    <property type="project" value="InterPro"/>
</dbReference>
<dbReference type="AlphaFoldDB" id="A0AAW0CHF1"/>
<comment type="caution">
    <text evidence="3">The sequence shown here is derived from an EMBL/GenBank/DDBJ whole genome shotgun (WGS) entry which is preliminary data.</text>
</comment>
<dbReference type="SMART" id="SM00066">
    <property type="entry name" value="GAL4"/>
    <property type="match status" value="1"/>
</dbReference>
<dbReference type="SUPFAM" id="SSF57701">
    <property type="entry name" value="Zn2/Cys6 DNA-binding domain"/>
    <property type="match status" value="1"/>
</dbReference>
<gene>
    <name evidence="3" type="ORF">R3P38DRAFT_544744</name>
</gene>
<dbReference type="InterPro" id="IPR001138">
    <property type="entry name" value="Zn2Cys6_DnaBD"/>
</dbReference>
<feature type="region of interest" description="Disordered" evidence="1">
    <location>
        <begin position="93"/>
        <end position="205"/>
    </location>
</feature>
<dbReference type="InterPro" id="IPR036864">
    <property type="entry name" value="Zn2-C6_fun-type_DNA-bd_sf"/>
</dbReference>
<dbReference type="Gene3D" id="4.10.240.10">
    <property type="entry name" value="Zn(2)-C6 fungal-type DNA-binding domain"/>
    <property type="match status" value="1"/>
</dbReference>
<evidence type="ECO:0000259" key="2">
    <source>
        <dbReference type="PROSITE" id="PS50048"/>
    </source>
</evidence>
<feature type="compositionally biased region" description="Polar residues" evidence="1">
    <location>
        <begin position="224"/>
        <end position="238"/>
    </location>
</feature>
<dbReference type="CDD" id="cd00067">
    <property type="entry name" value="GAL4"/>
    <property type="match status" value="1"/>
</dbReference>
<reference evidence="3 4" key="1">
    <citation type="journal article" date="2024" name="J Genomics">
        <title>Draft genome sequencing and assembly of Favolaschia claudopus CIRM-BRFM 2984 isolated from oak limbs.</title>
        <authorList>
            <person name="Navarro D."/>
            <person name="Drula E."/>
            <person name="Chaduli D."/>
            <person name="Cazenave R."/>
            <person name="Ahrendt S."/>
            <person name="Wang J."/>
            <person name="Lipzen A."/>
            <person name="Daum C."/>
            <person name="Barry K."/>
            <person name="Grigoriev I.V."/>
            <person name="Favel A."/>
            <person name="Rosso M.N."/>
            <person name="Martin F."/>
        </authorList>
    </citation>
    <scope>NUCLEOTIDE SEQUENCE [LARGE SCALE GENOMIC DNA]</scope>
    <source>
        <strain evidence="3 4">CIRM-BRFM 2984</strain>
    </source>
</reference>
<feature type="domain" description="Zn(2)-C6 fungal-type" evidence="2">
    <location>
        <begin position="31"/>
        <end position="65"/>
    </location>
</feature>
<proteinExistence type="predicted"/>
<dbReference type="Pfam" id="PF00172">
    <property type="entry name" value="Zn_clus"/>
    <property type="match status" value="1"/>
</dbReference>
<sequence length="321" mass="34804">MSESASPEVANNASPSIAISKPGKRKRTAMACKNCRRRKIRCITTDYLPENPCAYCTRKAIPCEYVAASEQVESDPDGESLDADLNDRVWTSPLTSDNFPSASSALNSASYPRRSTRRRNLPTHEASSQSPSQPRSTRSPSSSSSSSFKSRSSPHSQPRPSRRASAPTQLQILSSGAAPGPYDFLAPPYRPSPPIQPATPEPHSKHAWDVQMIHAMEYLCQRTVRQPSSSSDSTLQHNTEAESPMPFSAHAPPTTLSSHSLPFSVPPPENAAASPNAEYYASDFVGSGYMGGGMYEVDWPLGHEMQLDLKNYSTENSASVG</sequence>
<evidence type="ECO:0000256" key="1">
    <source>
        <dbReference type="SAM" id="MobiDB-lite"/>
    </source>
</evidence>
<feature type="compositionally biased region" description="Polar residues" evidence="1">
    <location>
        <begin position="1"/>
        <end position="17"/>
    </location>
</feature>
<organism evidence="3 4">
    <name type="scientific">Favolaschia claudopus</name>
    <dbReference type="NCBI Taxonomy" id="2862362"/>
    <lineage>
        <taxon>Eukaryota</taxon>
        <taxon>Fungi</taxon>
        <taxon>Dikarya</taxon>
        <taxon>Basidiomycota</taxon>
        <taxon>Agaricomycotina</taxon>
        <taxon>Agaricomycetes</taxon>
        <taxon>Agaricomycetidae</taxon>
        <taxon>Agaricales</taxon>
        <taxon>Marasmiineae</taxon>
        <taxon>Mycenaceae</taxon>
        <taxon>Favolaschia</taxon>
    </lineage>
</organism>
<feature type="region of interest" description="Disordered" evidence="1">
    <location>
        <begin position="224"/>
        <end position="274"/>
    </location>
</feature>
<keyword evidence="4" id="KW-1185">Reference proteome</keyword>
<name>A0AAW0CHF1_9AGAR</name>
<protein>
    <recommendedName>
        <fullName evidence="2">Zn(2)-C6 fungal-type domain-containing protein</fullName>
    </recommendedName>
</protein>